<gene>
    <name evidence="1" type="ORF">SAMN05421544_11651</name>
</gene>
<protein>
    <submittedName>
        <fullName evidence="1">Uncharacterized protein</fullName>
    </submittedName>
</protein>
<accession>A0A1G7EM67</accession>
<dbReference type="STRING" id="1071918.SAMN05421544_11651"/>
<reference evidence="1 2" key="1">
    <citation type="submission" date="2016-10" db="EMBL/GenBank/DDBJ databases">
        <authorList>
            <person name="de Groot N.N."/>
        </authorList>
    </citation>
    <scope>NUCLEOTIDE SEQUENCE [LARGE SCALE GENOMIC DNA]</scope>
    <source>
        <strain evidence="1 2">DSM 24015</strain>
    </source>
</reference>
<evidence type="ECO:0000313" key="1">
    <source>
        <dbReference type="EMBL" id="SDE64813.1"/>
    </source>
</evidence>
<keyword evidence="2" id="KW-1185">Reference proteome</keyword>
<dbReference type="RefSeq" id="WP_092737489.1">
    <property type="nucleotide sequence ID" value="NZ_FNAS01000016.1"/>
</dbReference>
<evidence type="ECO:0000313" key="2">
    <source>
        <dbReference type="Proteomes" id="UP000198517"/>
    </source>
</evidence>
<dbReference type="EMBL" id="FNAS01000016">
    <property type="protein sequence ID" value="SDE64813.1"/>
    <property type="molecule type" value="Genomic_DNA"/>
</dbReference>
<sequence length="69" mass="7922">MILKLTPKKDSGLFRGWTLPSVHTAEKAKCLEQNYLNEKTKLSARKDKKLNVFDTMVKLKNSISFNPNI</sequence>
<proteinExistence type="predicted"/>
<organism evidence="1 2">
    <name type="scientific">Riemerella columbipharyngis</name>
    <dbReference type="NCBI Taxonomy" id="1071918"/>
    <lineage>
        <taxon>Bacteria</taxon>
        <taxon>Pseudomonadati</taxon>
        <taxon>Bacteroidota</taxon>
        <taxon>Flavobacteriia</taxon>
        <taxon>Flavobacteriales</taxon>
        <taxon>Weeksellaceae</taxon>
        <taxon>Riemerella</taxon>
    </lineage>
</organism>
<dbReference type="Proteomes" id="UP000198517">
    <property type="component" value="Unassembled WGS sequence"/>
</dbReference>
<name>A0A1G7EM67_9FLAO</name>
<dbReference type="AlphaFoldDB" id="A0A1G7EM67"/>